<accession>A0AAE3QRD1</accession>
<dbReference type="RefSeq" id="WP_313979954.1">
    <property type="nucleotide sequence ID" value="NZ_JASJOS010000006.1"/>
</dbReference>
<comment type="caution">
    <text evidence="5">The sequence shown here is derived from an EMBL/GenBank/DDBJ whole genome shotgun (WGS) entry which is preliminary data.</text>
</comment>
<dbReference type="Pfam" id="PF08706">
    <property type="entry name" value="D5_N"/>
    <property type="match status" value="1"/>
</dbReference>
<dbReference type="GO" id="GO:0005524">
    <property type="term" value="F:ATP binding"/>
    <property type="evidence" value="ECO:0007669"/>
    <property type="project" value="UniProtKB-KW"/>
</dbReference>
<dbReference type="InterPro" id="IPR045455">
    <property type="entry name" value="NrS-1_pol-like_helicase"/>
</dbReference>
<proteinExistence type="predicted"/>
<dbReference type="SUPFAM" id="SSF52540">
    <property type="entry name" value="P-loop containing nucleoside triphosphate hydrolases"/>
    <property type="match status" value="1"/>
</dbReference>
<protein>
    <submittedName>
        <fullName evidence="5">Phage/plasmid primase, P4 family</fullName>
    </submittedName>
</protein>
<dbReference type="InterPro" id="IPR006500">
    <property type="entry name" value="Helicase_put_C_phage/plasmid"/>
</dbReference>
<evidence type="ECO:0000259" key="4">
    <source>
        <dbReference type="PROSITE" id="PS51206"/>
    </source>
</evidence>
<dbReference type="NCBIfam" id="TIGR01613">
    <property type="entry name" value="primase_Cterm"/>
    <property type="match status" value="1"/>
</dbReference>
<feature type="domain" description="SF3 helicase" evidence="4">
    <location>
        <begin position="205"/>
        <end position="357"/>
    </location>
</feature>
<keyword evidence="1" id="KW-0547">Nucleotide-binding</keyword>
<evidence type="ECO:0000256" key="2">
    <source>
        <dbReference type="ARBA" id="ARBA00022801"/>
    </source>
</evidence>
<dbReference type="InterPro" id="IPR014818">
    <property type="entry name" value="Phage/plasmid_primase_P4_C"/>
</dbReference>
<dbReference type="Pfam" id="PF19263">
    <property type="entry name" value="DUF5906"/>
    <property type="match status" value="1"/>
</dbReference>
<sequence>MSDLTTISEHIRSHMNGLHAKPELIPHNQITNKLLEKIEKKDLRETVGLPEDEKLKKNHILVVVIEELLRLAKQNSWGLCRVHDFVYVYNSAFWSLLDKDELQDFLGRAAEKMGVDKFDARVYTFREQLYKQFLSAAHLSKPDSNKDITLINLKNGTLHIGSNGGELKAFSSKDFITYQLPFEFDEFATCPVFEAYLKRVLPDPTLRDILAEFLGYLFVRNLKLEKCLLLYGGGANGKSVFFEIVNALLGNENVSNFSLSNLQEEHNRALIANKRLNYGSEIKAGIESDIFKQLVSGEPVQARMKYGNSFTMTDYARLCFNCNELPKDVEHTEAYFRRFLIIPFEVTIPEEERNPQLAQIIIEKELAGVFNWVLSGLKRLIRQKNFTYSDAAREAVSKYRLESDSVSLFLREEDYKKSAVNFTHLKTMYQDYRHFCSTNGQKALSNINFSKRLQSTGYQLDRKNSGMVVYAEKPISV</sequence>
<evidence type="ECO:0000256" key="3">
    <source>
        <dbReference type="ARBA" id="ARBA00022840"/>
    </source>
</evidence>
<dbReference type="InterPro" id="IPR051620">
    <property type="entry name" value="ORF904-like_C"/>
</dbReference>
<keyword evidence="2" id="KW-0378">Hydrolase</keyword>
<dbReference type="PANTHER" id="PTHR35372">
    <property type="entry name" value="ATP BINDING PROTEIN-RELATED"/>
    <property type="match status" value="1"/>
</dbReference>
<organism evidence="5 6">
    <name type="scientific">Xanthocytophaga flava</name>
    <dbReference type="NCBI Taxonomy" id="3048013"/>
    <lineage>
        <taxon>Bacteria</taxon>
        <taxon>Pseudomonadati</taxon>
        <taxon>Bacteroidota</taxon>
        <taxon>Cytophagia</taxon>
        <taxon>Cytophagales</taxon>
        <taxon>Rhodocytophagaceae</taxon>
        <taxon>Xanthocytophaga</taxon>
    </lineage>
</organism>
<gene>
    <name evidence="5" type="ORF">QNI16_14720</name>
</gene>
<name>A0AAE3QRD1_9BACT</name>
<evidence type="ECO:0000313" key="5">
    <source>
        <dbReference type="EMBL" id="MDJ1481751.1"/>
    </source>
</evidence>
<dbReference type="InterPro" id="IPR027417">
    <property type="entry name" value="P-loop_NTPase"/>
</dbReference>
<keyword evidence="3" id="KW-0067">ATP-binding</keyword>
<dbReference type="Proteomes" id="UP001241110">
    <property type="component" value="Unassembled WGS sequence"/>
</dbReference>
<dbReference type="InterPro" id="IPR014015">
    <property type="entry name" value="Helicase_SF3_DNA-vir"/>
</dbReference>
<reference evidence="5" key="1">
    <citation type="submission" date="2023-05" db="EMBL/GenBank/DDBJ databases">
        <authorList>
            <person name="Zhang X."/>
        </authorList>
    </citation>
    <scope>NUCLEOTIDE SEQUENCE</scope>
    <source>
        <strain evidence="5">YF14B1</strain>
    </source>
</reference>
<dbReference type="EMBL" id="JASJOS010000006">
    <property type="protein sequence ID" value="MDJ1481751.1"/>
    <property type="molecule type" value="Genomic_DNA"/>
</dbReference>
<dbReference type="PROSITE" id="PS51206">
    <property type="entry name" value="SF3_HELICASE_1"/>
    <property type="match status" value="1"/>
</dbReference>
<dbReference type="Gene3D" id="3.40.50.300">
    <property type="entry name" value="P-loop containing nucleotide triphosphate hydrolases"/>
    <property type="match status" value="1"/>
</dbReference>
<evidence type="ECO:0000256" key="1">
    <source>
        <dbReference type="ARBA" id="ARBA00022741"/>
    </source>
</evidence>
<dbReference type="AlphaFoldDB" id="A0AAE3QRD1"/>
<evidence type="ECO:0000313" key="6">
    <source>
        <dbReference type="Proteomes" id="UP001241110"/>
    </source>
</evidence>
<dbReference type="GO" id="GO:0016787">
    <property type="term" value="F:hydrolase activity"/>
    <property type="evidence" value="ECO:0007669"/>
    <property type="project" value="UniProtKB-KW"/>
</dbReference>
<dbReference type="PANTHER" id="PTHR35372:SF2">
    <property type="entry name" value="SF3 HELICASE DOMAIN-CONTAINING PROTEIN"/>
    <property type="match status" value="1"/>
</dbReference>